<proteinExistence type="predicted"/>
<evidence type="ECO:0000313" key="3">
    <source>
        <dbReference type="Proteomes" id="UP000053424"/>
    </source>
</evidence>
<feature type="domain" description="C2H2-type" evidence="1">
    <location>
        <begin position="216"/>
        <end position="239"/>
    </location>
</feature>
<dbReference type="AlphaFoldDB" id="A0A0C3CJ90"/>
<dbReference type="Proteomes" id="UP000053424">
    <property type="component" value="Unassembled WGS sequence"/>
</dbReference>
<reference evidence="2 3" key="1">
    <citation type="submission" date="2014-04" db="EMBL/GenBank/DDBJ databases">
        <authorList>
            <consortium name="DOE Joint Genome Institute"/>
            <person name="Kuo A."/>
            <person name="Gay G."/>
            <person name="Dore J."/>
            <person name="Kohler A."/>
            <person name="Nagy L.G."/>
            <person name="Floudas D."/>
            <person name="Copeland A."/>
            <person name="Barry K.W."/>
            <person name="Cichocki N."/>
            <person name="Veneault-Fourrey C."/>
            <person name="LaButti K."/>
            <person name="Lindquist E.A."/>
            <person name="Lipzen A."/>
            <person name="Lundell T."/>
            <person name="Morin E."/>
            <person name="Murat C."/>
            <person name="Sun H."/>
            <person name="Tunlid A."/>
            <person name="Henrissat B."/>
            <person name="Grigoriev I.V."/>
            <person name="Hibbett D.S."/>
            <person name="Martin F."/>
            <person name="Nordberg H.P."/>
            <person name="Cantor M.N."/>
            <person name="Hua S.X."/>
        </authorList>
    </citation>
    <scope>NUCLEOTIDE SEQUENCE [LARGE SCALE GENOMIC DNA]</scope>
    <source>
        <strain evidence="3">h7</strain>
    </source>
</reference>
<accession>A0A0C3CJ90</accession>
<dbReference type="SMART" id="SM00355">
    <property type="entry name" value="ZnF_C2H2"/>
    <property type="match status" value="3"/>
</dbReference>
<feature type="domain" description="C2H2-type" evidence="1">
    <location>
        <begin position="243"/>
        <end position="268"/>
    </location>
</feature>
<organism evidence="2 3">
    <name type="scientific">Hebeloma cylindrosporum</name>
    <dbReference type="NCBI Taxonomy" id="76867"/>
    <lineage>
        <taxon>Eukaryota</taxon>
        <taxon>Fungi</taxon>
        <taxon>Dikarya</taxon>
        <taxon>Basidiomycota</taxon>
        <taxon>Agaricomycotina</taxon>
        <taxon>Agaricomycetes</taxon>
        <taxon>Agaricomycetidae</taxon>
        <taxon>Agaricales</taxon>
        <taxon>Agaricineae</taxon>
        <taxon>Hymenogastraceae</taxon>
        <taxon>Hebeloma</taxon>
    </lineage>
</organism>
<dbReference type="InterPro" id="IPR013087">
    <property type="entry name" value="Znf_C2H2_type"/>
</dbReference>
<feature type="domain" description="C2H2-type" evidence="1">
    <location>
        <begin position="170"/>
        <end position="195"/>
    </location>
</feature>
<dbReference type="EMBL" id="KN831774">
    <property type="protein sequence ID" value="KIM44139.1"/>
    <property type="molecule type" value="Genomic_DNA"/>
</dbReference>
<dbReference type="HOGENOM" id="CLU_976792_0_0_1"/>
<name>A0A0C3CJ90_HEBCY</name>
<protein>
    <recommendedName>
        <fullName evidence="1">C2H2-type domain-containing protein</fullName>
    </recommendedName>
</protein>
<gene>
    <name evidence="2" type="ORF">M413DRAFT_9350</name>
</gene>
<reference evidence="3" key="2">
    <citation type="submission" date="2015-01" db="EMBL/GenBank/DDBJ databases">
        <title>Evolutionary Origins and Diversification of the Mycorrhizal Mutualists.</title>
        <authorList>
            <consortium name="DOE Joint Genome Institute"/>
            <consortium name="Mycorrhizal Genomics Consortium"/>
            <person name="Kohler A."/>
            <person name="Kuo A."/>
            <person name="Nagy L.G."/>
            <person name="Floudas D."/>
            <person name="Copeland A."/>
            <person name="Barry K.W."/>
            <person name="Cichocki N."/>
            <person name="Veneault-Fourrey C."/>
            <person name="LaButti K."/>
            <person name="Lindquist E.A."/>
            <person name="Lipzen A."/>
            <person name="Lundell T."/>
            <person name="Morin E."/>
            <person name="Murat C."/>
            <person name="Riley R."/>
            <person name="Ohm R."/>
            <person name="Sun H."/>
            <person name="Tunlid A."/>
            <person name="Henrissat B."/>
            <person name="Grigoriev I.V."/>
            <person name="Hibbett D.S."/>
            <person name="Martin F."/>
        </authorList>
    </citation>
    <scope>NUCLEOTIDE SEQUENCE [LARGE SCALE GENOMIC DNA]</scope>
    <source>
        <strain evidence="3">h7</strain>
    </source>
</reference>
<sequence>MQYLYDTSQEFRELCGQNSMYAQGMQPTNPGMQSIYPGVQSTSMQPMYPGMQTMHQGIPPEFHQAGHGHHPGYATAERGPRIPNIQPTSRQNLSAGNPHIGSQQSMNAHREGPTLPANSVYSILFSPLTNPPPRESPLSASQVVDNQGTRQRYKGQIFKTATGFQTHETGFCPFPYCSAPIHNRWDIAEHIKEAHIRNGVQISSRNSRPYPKTGQFICEVPECGSSISIYKAAAHYREHVERYLCPAPDCGYHSGRREPLQRHVEKVHQNGVDISGVSPTFIKHH</sequence>
<evidence type="ECO:0000313" key="2">
    <source>
        <dbReference type="EMBL" id="KIM44139.1"/>
    </source>
</evidence>
<evidence type="ECO:0000259" key="1">
    <source>
        <dbReference type="SMART" id="SM00355"/>
    </source>
</evidence>
<keyword evidence="3" id="KW-1185">Reference proteome</keyword>